<dbReference type="Pfam" id="PF00580">
    <property type="entry name" value="UvrD-helicase"/>
    <property type="match status" value="1"/>
</dbReference>
<dbReference type="InterPro" id="IPR000212">
    <property type="entry name" value="DNA_helicase_UvrD/REP"/>
</dbReference>
<dbReference type="InterPro" id="IPR014017">
    <property type="entry name" value="DNA_helicase_UvrD-like_C"/>
</dbReference>
<keyword evidence="9" id="KW-0238">DNA-binding</keyword>
<dbReference type="PANTHER" id="PTHR11070:SF2">
    <property type="entry name" value="ATP-DEPENDENT DNA HELICASE SRS2"/>
    <property type="match status" value="1"/>
</dbReference>
<evidence type="ECO:0000256" key="3">
    <source>
        <dbReference type="ARBA" id="ARBA00022741"/>
    </source>
</evidence>
<organism evidence="19 20">
    <name type="scientific">Neolewinella antarctica</name>
    <dbReference type="NCBI Taxonomy" id="442734"/>
    <lineage>
        <taxon>Bacteria</taxon>
        <taxon>Pseudomonadati</taxon>
        <taxon>Bacteroidota</taxon>
        <taxon>Saprospiria</taxon>
        <taxon>Saprospirales</taxon>
        <taxon>Lewinellaceae</taxon>
        <taxon>Neolewinella</taxon>
    </lineage>
</organism>
<evidence type="ECO:0000256" key="11">
    <source>
        <dbReference type="ARBA" id="ARBA00023235"/>
    </source>
</evidence>
<comment type="caution">
    <text evidence="19">The sequence shown here is derived from an EMBL/GenBank/DDBJ whole genome shotgun (WGS) entry which is preliminary data.</text>
</comment>
<dbReference type="SUPFAM" id="SSF52540">
    <property type="entry name" value="P-loop containing nucleoside triphosphate hydrolases"/>
    <property type="match status" value="1"/>
</dbReference>
<dbReference type="GO" id="GO:0003678">
    <property type="term" value="F:DNA helicase activity"/>
    <property type="evidence" value="ECO:0007669"/>
    <property type="project" value="UniProtKB-EC"/>
</dbReference>
<dbReference type="RefSeq" id="WP_168038642.1">
    <property type="nucleotide sequence ID" value="NZ_JAATJH010000005.1"/>
</dbReference>
<comment type="similarity">
    <text evidence="1">Belongs to the helicase family. UvrD subfamily.</text>
</comment>
<evidence type="ECO:0000256" key="4">
    <source>
        <dbReference type="ARBA" id="ARBA00022763"/>
    </source>
</evidence>
<gene>
    <name evidence="19" type="ORF">GGR27_003009</name>
</gene>
<protein>
    <recommendedName>
        <fullName evidence="13">DNA 3'-5' helicase</fullName>
        <ecNumber evidence="13">5.6.2.4</ecNumber>
    </recommendedName>
    <alternativeName>
        <fullName evidence="14">DNA 3'-5' helicase II</fullName>
    </alternativeName>
</protein>
<evidence type="ECO:0000313" key="19">
    <source>
        <dbReference type="EMBL" id="NJC27492.1"/>
    </source>
</evidence>
<evidence type="ECO:0000256" key="13">
    <source>
        <dbReference type="ARBA" id="ARBA00034808"/>
    </source>
</evidence>
<evidence type="ECO:0000256" key="16">
    <source>
        <dbReference type="PROSITE-ProRule" id="PRU00560"/>
    </source>
</evidence>
<evidence type="ECO:0000256" key="8">
    <source>
        <dbReference type="ARBA" id="ARBA00022840"/>
    </source>
</evidence>
<evidence type="ECO:0000259" key="17">
    <source>
        <dbReference type="PROSITE" id="PS51198"/>
    </source>
</evidence>
<comment type="catalytic activity">
    <reaction evidence="15">
        <text>ATP + H2O = ADP + phosphate + H(+)</text>
        <dbReference type="Rhea" id="RHEA:13065"/>
        <dbReference type="ChEBI" id="CHEBI:15377"/>
        <dbReference type="ChEBI" id="CHEBI:15378"/>
        <dbReference type="ChEBI" id="CHEBI:30616"/>
        <dbReference type="ChEBI" id="CHEBI:43474"/>
        <dbReference type="ChEBI" id="CHEBI:456216"/>
        <dbReference type="EC" id="5.6.2.4"/>
    </reaction>
</comment>
<dbReference type="EC" id="5.6.2.4" evidence="13"/>
<dbReference type="EMBL" id="JAATJH010000005">
    <property type="protein sequence ID" value="NJC27492.1"/>
    <property type="molecule type" value="Genomic_DNA"/>
</dbReference>
<dbReference type="PANTHER" id="PTHR11070">
    <property type="entry name" value="UVRD / RECB / PCRA DNA HELICASE FAMILY MEMBER"/>
    <property type="match status" value="1"/>
</dbReference>
<dbReference type="InterPro" id="IPR027417">
    <property type="entry name" value="P-loop_NTPase"/>
</dbReference>
<sequence length="1078" mass="122404">MRHRLYENNTTFQAEMARLNPGQRAAVEQIDGPVMVLAGPGTGKTHLLAARIGNILLETDTGAHNILCLTFTEAGVKAMRERLLGMIGPEAHRVNISTFHGFCSNVIQQNLQYFGRPGLEPLSELEQIRVIRTLLDELPADNPLKRGYNEPYFHEPYLSHLFGAIKSENWELDQIEQDIDKYLRELPAKEGFFYKRKYKQFAAGDPKPGTIQEETLRMERLRAGARLFPSYQEELRRTRRYDYGDMIGWVLRAFNEHPSLLLTYQERYQYLLVDEFQDTNGSQDNIITLLTKPWERPNIFIVGDDDQAIYEFQGARLRSMVEFFSRYDEVKVVTLRENYRSRQAILDAASTLIRGNEYRIGNELPELEVNKELNAATFTKIEADPISSVPLPADPASVPYSVGTPLKILQYTNQTQELAGLLEQLLKWQDAGVPWEEIAVIYATHAQGKRLRHLLERSGIPYRSKRRPNVLDGRPVRQTRELLAYLDAEHTSPGASEHLIYRILHFRCFGIAAIDLARMNLARTSRLSTGIAGASREQSERGYSPSWRMYLQMPKNWPADLDTSEKVMHVGAWLETMIGQVGSLPLPELVETAMNDSGLLPDTVRDPNRAELVQHLATFSDFVIAEVARRPKLRLFGLLDTLQQMDDNRLELPIRSHLDQAEAILLVTAHSAKGLEFDKVWMLDCAENKWGTGGGGRKSQFKLPDTLSFTGPKSEEEARRRLFFVAITRAKTEVIMSVADIDDKGRAQERAVFLDELVAGTDLEIEAGGLASEEIARLAEVQLQPVDKTTLPGLEAAAITELLKDFRLSVSALYAYLDCPTRFFYEKLLRVPDREREKTLYGSVLHEALETYFNRMLSDSARIFPSKEELLFNFEDSLGLRRGLFKPGAFAARLEQGRKELSQYYDTYRSTWTDDCEIELTIRNAEVDGIPLTGKIDRVDILSDAYVRVVDYKTSASGSGSKGKLRAPTKSKPEGGDYWRQLAFYKLLYDNRPGQIRRVKSGAISYLLVNQAGEQPFAELALQPKDMDALRKILKDVWERIQEQDFVGCGECEWCRFVAELRVGVPVGLGDFGLDDVS</sequence>
<evidence type="ECO:0000256" key="6">
    <source>
        <dbReference type="ARBA" id="ARBA00022806"/>
    </source>
</evidence>
<evidence type="ECO:0000256" key="12">
    <source>
        <dbReference type="ARBA" id="ARBA00034617"/>
    </source>
</evidence>
<dbReference type="Proteomes" id="UP000770785">
    <property type="component" value="Unassembled WGS sequence"/>
</dbReference>
<dbReference type="GO" id="GO:0016787">
    <property type="term" value="F:hydrolase activity"/>
    <property type="evidence" value="ECO:0007669"/>
    <property type="project" value="UniProtKB-KW"/>
</dbReference>
<evidence type="ECO:0000256" key="7">
    <source>
        <dbReference type="ARBA" id="ARBA00022839"/>
    </source>
</evidence>
<proteinExistence type="inferred from homology"/>
<keyword evidence="20" id="KW-1185">Reference proteome</keyword>
<comment type="catalytic activity">
    <reaction evidence="12">
        <text>Couples ATP hydrolysis with the unwinding of duplex DNA by translocating in the 3'-5' direction.</text>
        <dbReference type="EC" id="5.6.2.4"/>
    </reaction>
</comment>
<dbReference type="InterPro" id="IPR011604">
    <property type="entry name" value="PDDEXK-like_dom_sf"/>
</dbReference>
<dbReference type="InterPro" id="IPR014016">
    <property type="entry name" value="UvrD-like_ATP-bd"/>
</dbReference>
<feature type="domain" description="UvrD-like helicase C-terminal" evidence="18">
    <location>
        <begin position="343"/>
        <end position="674"/>
    </location>
</feature>
<evidence type="ECO:0000313" key="20">
    <source>
        <dbReference type="Proteomes" id="UP000770785"/>
    </source>
</evidence>
<keyword evidence="7" id="KW-0269">Exonuclease</keyword>
<dbReference type="Gene3D" id="1.10.486.10">
    <property type="entry name" value="PCRA, domain 4"/>
    <property type="match status" value="1"/>
</dbReference>
<evidence type="ECO:0000256" key="1">
    <source>
        <dbReference type="ARBA" id="ARBA00009922"/>
    </source>
</evidence>
<keyword evidence="2" id="KW-0540">Nuclease</keyword>
<dbReference type="Pfam" id="PF12705">
    <property type="entry name" value="PDDEXK_1"/>
    <property type="match status" value="1"/>
</dbReference>
<dbReference type="InterPro" id="IPR013986">
    <property type="entry name" value="DExx_box_DNA_helicase_dom_sf"/>
</dbReference>
<dbReference type="PROSITE" id="PS51217">
    <property type="entry name" value="UVRD_HELICASE_CTER"/>
    <property type="match status" value="1"/>
</dbReference>
<dbReference type="SUPFAM" id="SSF52980">
    <property type="entry name" value="Restriction endonuclease-like"/>
    <property type="match status" value="1"/>
</dbReference>
<evidence type="ECO:0000256" key="10">
    <source>
        <dbReference type="ARBA" id="ARBA00023204"/>
    </source>
</evidence>
<dbReference type="Gene3D" id="1.10.10.160">
    <property type="match status" value="1"/>
</dbReference>
<dbReference type="CDD" id="cd17932">
    <property type="entry name" value="DEXQc_UvrD"/>
    <property type="match status" value="1"/>
</dbReference>
<feature type="binding site" evidence="16">
    <location>
        <begin position="38"/>
        <end position="45"/>
    </location>
    <ligand>
        <name>ATP</name>
        <dbReference type="ChEBI" id="CHEBI:30616"/>
    </ligand>
</feature>
<keyword evidence="10" id="KW-0234">DNA repair</keyword>
<accession>A0ABX0XE50</accession>
<keyword evidence="5 16" id="KW-0378">Hydrolase</keyword>
<keyword evidence="11" id="KW-0413">Isomerase</keyword>
<reference evidence="19 20" key="1">
    <citation type="submission" date="2020-03" db="EMBL/GenBank/DDBJ databases">
        <title>Genomic Encyclopedia of Type Strains, Phase IV (KMG-IV): sequencing the most valuable type-strain genomes for metagenomic binning, comparative biology and taxonomic classification.</title>
        <authorList>
            <person name="Goeker M."/>
        </authorList>
    </citation>
    <scope>NUCLEOTIDE SEQUENCE [LARGE SCALE GENOMIC DNA]</scope>
    <source>
        <strain evidence="19 20">DSM 105096</strain>
    </source>
</reference>
<evidence type="ECO:0000259" key="18">
    <source>
        <dbReference type="PROSITE" id="PS51217"/>
    </source>
</evidence>
<dbReference type="InterPro" id="IPR038726">
    <property type="entry name" value="PDDEXK_AddAB-type"/>
</dbReference>
<keyword evidence="4" id="KW-0227">DNA damage</keyword>
<feature type="domain" description="UvrD-like helicase ATP-binding" evidence="17">
    <location>
        <begin position="17"/>
        <end position="342"/>
    </location>
</feature>
<dbReference type="InterPro" id="IPR011335">
    <property type="entry name" value="Restrct_endonuc-II-like"/>
</dbReference>
<dbReference type="Gene3D" id="3.90.320.10">
    <property type="match status" value="1"/>
</dbReference>
<keyword evidence="3 16" id="KW-0547">Nucleotide-binding</keyword>
<evidence type="ECO:0000256" key="2">
    <source>
        <dbReference type="ARBA" id="ARBA00022722"/>
    </source>
</evidence>
<name>A0ABX0XE50_9BACT</name>
<evidence type="ECO:0000256" key="5">
    <source>
        <dbReference type="ARBA" id="ARBA00022801"/>
    </source>
</evidence>
<dbReference type="Pfam" id="PF13361">
    <property type="entry name" value="UvrD_C"/>
    <property type="match status" value="2"/>
</dbReference>
<keyword evidence="8 16" id="KW-0067">ATP-binding</keyword>
<evidence type="ECO:0000256" key="15">
    <source>
        <dbReference type="ARBA" id="ARBA00048988"/>
    </source>
</evidence>
<dbReference type="PROSITE" id="PS51198">
    <property type="entry name" value="UVRD_HELICASE_ATP_BIND"/>
    <property type="match status" value="1"/>
</dbReference>
<evidence type="ECO:0000256" key="14">
    <source>
        <dbReference type="ARBA" id="ARBA00034923"/>
    </source>
</evidence>
<keyword evidence="6 16" id="KW-0347">Helicase</keyword>
<evidence type="ECO:0000256" key="9">
    <source>
        <dbReference type="ARBA" id="ARBA00023125"/>
    </source>
</evidence>
<dbReference type="Gene3D" id="3.40.50.300">
    <property type="entry name" value="P-loop containing nucleotide triphosphate hydrolases"/>
    <property type="match status" value="3"/>
</dbReference>